<reference evidence="1 2" key="1">
    <citation type="submission" date="2020-01" db="EMBL/GenBank/DDBJ databases">
        <title>Genome analysis.</title>
        <authorList>
            <person name="Wu S."/>
            <person name="Wang G."/>
        </authorList>
    </citation>
    <scope>NUCLEOTIDE SEQUENCE [LARGE SCALE GENOMIC DNA]</scope>
    <source>
        <strain evidence="1 2">SYL130</strain>
    </source>
</reference>
<dbReference type="Proteomes" id="UP000753802">
    <property type="component" value="Unassembled WGS sequence"/>
</dbReference>
<dbReference type="PROSITE" id="PS51257">
    <property type="entry name" value="PROKAR_LIPOPROTEIN"/>
    <property type="match status" value="1"/>
</dbReference>
<gene>
    <name evidence="1" type="ORF">GWC95_02315</name>
</gene>
<evidence type="ECO:0000313" key="2">
    <source>
        <dbReference type="Proteomes" id="UP000753802"/>
    </source>
</evidence>
<keyword evidence="2" id="KW-1185">Reference proteome</keyword>
<protein>
    <submittedName>
        <fullName evidence="1">DUF4249 domain-containing protein</fullName>
    </submittedName>
</protein>
<name>A0ABW9ZNU4_9BACT</name>
<organism evidence="1 2">
    <name type="scientific">Sediminibacterium roseum</name>
    <dbReference type="NCBI Taxonomy" id="1978412"/>
    <lineage>
        <taxon>Bacteria</taxon>
        <taxon>Pseudomonadati</taxon>
        <taxon>Bacteroidota</taxon>
        <taxon>Chitinophagia</taxon>
        <taxon>Chitinophagales</taxon>
        <taxon>Chitinophagaceae</taxon>
        <taxon>Sediminibacterium</taxon>
    </lineage>
</organism>
<dbReference type="InterPro" id="IPR025345">
    <property type="entry name" value="DUF4249"/>
</dbReference>
<sequence length="390" mass="44572">MHNRAGLFILLFMLISGCREKYVPNVNNPVTGYLVVDGFINSGPGPTTIVLSRTTRLSAGITIQYETKAKVSVEGKLNTTAVLLNEVTGKPGNYSVAQLTLNPADQYRLRIITQAGREYLSEYSAVRRTPAIDSISWKEETDGVYVYGNTHNTQEPVGFYRWTYDETWEIHSQYLTRFKAYNDAKGVPHHIGYRDSATRGYDYSMYFCWKNDTARSILVTSTEKLTENRVAFFPMRFIRRDAEEIGVRYSMNAKLYSISKDNLKFLEQLKKNTELLGSIFDPQPSDNYGNIRCVTVPGEIVVGFIEVSEEKVKRIFIDRQQLQEWRYRQGCPVEDTIANIPPLNLSAGAEPTEVSKWNFNNSNLIDCVYIAPTICVDCRLRGYNKRPAFW</sequence>
<comment type="caution">
    <text evidence="1">The sequence shown here is derived from an EMBL/GenBank/DDBJ whole genome shotgun (WGS) entry which is preliminary data.</text>
</comment>
<proteinExistence type="predicted"/>
<dbReference type="RefSeq" id="WP_161817052.1">
    <property type="nucleotide sequence ID" value="NZ_JAACJS010000002.1"/>
</dbReference>
<evidence type="ECO:0000313" key="1">
    <source>
        <dbReference type="EMBL" id="NCI48738.1"/>
    </source>
</evidence>
<dbReference type="Pfam" id="PF14054">
    <property type="entry name" value="DUF4249"/>
    <property type="match status" value="1"/>
</dbReference>
<dbReference type="EMBL" id="JAACJS010000002">
    <property type="protein sequence ID" value="NCI48738.1"/>
    <property type="molecule type" value="Genomic_DNA"/>
</dbReference>
<accession>A0ABW9ZNU4</accession>